<reference evidence="2" key="1">
    <citation type="submission" date="2020-07" db="EMBL/GenBank/DDBJ databases">
        <title>Ethylene signaling mediates host invasion by parasitic plants.</title>
        <authorList>
            <person name="Yoshida S."/>
        </authorList>
    </citation>
    <scope>NUCLEOTIDE SEQUENCE</scope>
    <source>
        <strain evidence="2">Okayama</strain>
    </source>
</reference>
<evidence type="ECO:0000313" key="2">
    <source>
        <dbReference type="EMBL" id="GFQ08053.1"/>
    </source>
</evidence>
<dbReference type="PANTHER" id="PTHR13275:SF4">
    <property type="entry name" value="VACUOLAR PROTEIN SORTING-ASSOCIATED PROTEIN 72 HOMOLOG"/>
    <property type="match status" value="1"/>
</dbReference>
<dbReference type="InterPro" id="IPR013272">
    <property type="entry name" value="Vps72/YL1_C"/>
</dbReference>
<dbReference type="Pfam" id="PF08265">
    <property type="entry name" value="YL1_C"/>
    <property type="match status" value="1"/>
</dbReference>
<accession>A0A830DBG7</accession>
<organism evidence="2 3">
    <name type="scientific">Phtheirospermum japonicum</name>
    <dbReference type="NCBI Taxonomy" id="374723"/>
    <lineage>
        <taxon>Eukaryota</taxon>
        <taxon>Viridiplantae</taxon>
        <taxon>Streptophyta</taxon>
        <taxon>Embryophyta</taxon>
        <taxon>Tracheophyta</taxon>
        <taxon>Spermatophyta</taxon>
        <taxon>Magnoliopsida</taxon>
        <taxon>eudicotyledons</taxon>
        <taxon>Gunneridae</taxon>
        <taxon>Pentapetalae</taxon>
        <taxon>asterids</taxon>
        <taxon>lamiids</taxon>
        <taxon>Lamiales</taxon>
        <taxon>Orobanchaceae</taxon>
        <taxon>Orobanchaceae incertae sedis</taxon>
        <taxon>Phtheirospermum</taxon>
    </lineage>
</organism>
<sequence>MRKKEGEEKRITQEEMLLEAAQTDPEKAMCAVTGLPAIYRDPKTGLPYANKEAFKIIRERFAKENNFSKKDNSMGFLSDATYEQGFTRKRTRSVIPHDRQTSYVRQFSNYRKIPAPEIEDSD</sequence>
<comment type="caution">
    <text evidence="2">The sequence shown here is derived from an EMBL/GenBank/DDBJ whole genome shotgun (WGS) entry which is preliminary data.</text>
</comment>
<dbReference type="OrthoDB" id="78296at2759"/>
<keyword evidence="3" id="KW-1185">Reference proteome</keyword>
<feature type="domain" description="Vps72/YL1 C-terminal" evidence="1">
    <location>
        <begin position="28"/>
        <end position="57"/>
    </location>
</feature>
<gene>
    <name evidence="2" type="ORF">PHJA_002949300</name>
</gene>
<dbReference type="Proteomes" id="UP000653305">
    <property type="component" value="Unassembled WGS sequence"/>
</dbReference>
<dbReference type="EMBL" id="BMAC01002794">
    <property type="protein sequence ID" value="GFQ08053.1"/>
    <property type="molecule type" value="Genomic_DNA"/>
</dbReference>
<proteinExistence type="predicted"/>
<dbReference type="PANTHER" id="PTHR13275">
    <property type="entry name" value="YL-1 PROTEIN TRANSCRIPTION FACTOR-LIKE 1"/>
    <property type="match status" value="1"/>
</dbReference>
<name>A0A830DBG7_9LAMI</name>
<evidence type="ECO:0000259" key="1">
    <source>
        <dbReference type="SMART" id="SM00993"/>
    </source>
</evidence>
<evidence type="ECO:0000313" key="3">
    <source>
        <dbReference type="Proteomes" id="UP000653305"/>
    </source>
</evidence>
<dbReference type="SMART" id="SM00993">
    <property type="entry name" value="YL1_C"/>
    <property type="match status" value="1"/>
</dbReference>
<dbReference type="AlphaFoldDB" id="A0A830DBG7"/>
<dbReference type="GO" id="GO:0005634">
    <property type="term" value="C:nucleus"/>
    <property type="evidence" value="ECO:0007669"/>
    <property type="project" value="TreeGrafter"/>
</dbReference>
<protein>
    <submittedName>
        <fullName evidence="2">Swr1 complex subunit 2</fullName>
    </submittedName>
</protein>